<dbReference type="Proteomes" id="UP000887566">
    <property type="component" value="Unplaced"/>
</dbReference>
<dbReference type="AlphaFoldDB" id="A0A914WQH7"/>
<keyword evidence="1" id="KW-0812">Transmembrane</keyword>
<evidence type="ECO:0000256" key="1">
    <source>
        <dbReference type="SAM" id="Phobius"/>
    </source>
</evidence>
<keyword evidence="1" id="KW-1133">Transmembrane helix</keyword>
<evidence type="ECO:0000313" key="2">
    <source>
        <dbReference type="Proteomes" id="UP000887566"/>
    </source>
</evidence>
<accession>A0A914WQH7</accession>
<proteinExistence type="predicted"/>
<reference evidence="3" key="1">
    <citation type="submission" date="2022-11" db="UniProtKB">
        <authorList>
            <consortium name="WormBaseParasite"/>
        </authorList>
    </citation>
    <scope>IDENTIFICATION</scope>
</reference>
<dbReference type="WBParaSite" id="PSAMB.scaffold5021size12867.g25730.t1">
    <property type="protein sequence ID" value="PSAMB.scaffold5021size12867.g25730.t1"/>
    <property type="gene ID" value="PSAMB.scaffold5021size12867.g25730"/>
</dbReference>
<protein>
    <submittedName>
        <fullName evidence="3">Uncharacterized protein</fullName>
    </submittedName>
</protein>
<organism evidence="2 3">
    <name type="scientific">Plectus sambesii</name>
    <dbReference type="NCBI Taxonomy" id="2011161"/>
    <lineage>
        <taxon>Eukaryota</taxon>
        <taxon>Metazoa</taxon>
        <taxon>Ecdysozoa</taxon>
        <taxon>Nematoda</taxon>
        <taxon>Chromadorea</taxon>
        <taxon>Plectida</taxon>
        <taxon>Plectina</taxon>
        <taxon>Plectoidea</taxon>
        <taxon>Plectidae</taxon>
        <taxon>Plectus</taxon>
    </lineage>
</organism>
<name>A0A914WQH7_9BILA</name>
<keyword evidence="2" id="KW-1185">Reference proteome</keyword>
<feature type="transmembrane region" description="Helical" evidence="1">
    <location>
        <begin position="6"/>
        <end position="31"/>
    </location>
</feature>
<evidence type="ECO:0000313" key="3">
    <source>
        <dbReference type="WBParaSite" id="PSAMB.scaffold5021size12867.g25730.t1"/>
    </source>
</evidence>
<keyword evidence="1" id="KW-0472">Membrane</keyword>
<sequence>MEVSGWATTLIIVLLLLIALALWTVFCMFVSRTVSKIYCIRKEQRRTLRLRRSIHAAIQRAIPSISENVFTTLPLEFTADGDARILDATALPVLPTYEQIVGESADRRLNAETV</sequence>